<dbReference type="AlphaFoldDB" id="A0A6M3LDT1"/>
<evidence type="ECO:0000313" key="2">
    <source>
        <dbReference type="EMBL" id="QJA93276.1"/>
    </source>
</evidence>
<dbReference type="InterPro" id="IPR044925">
    <property type="entry name" value="His-Me_finger_sf"/>
</dbReference>
<accession>A0A6M3LDT1</accession>
<organism evidence="2">
    <name type="scientific">viral metagenome</name>
    <dbReference type="NCBI Taxonomy" id="1070528"/>
    <lineage>
        <taxon>unclassified sequences</taxon>
        <taxon>metagenomes</taxon>
        <taxon>organismal metagenomes</taxon>
    </lineage>
</organism>
<dbReference type="InterPro" id="IPR003615">
    <property type="entry name" value="HNH_nuc"/>
</dbReference>
<keyword evidence="2" id="KW-0255">Endonuclease</keyword>
<keyword evidence="2" id="KW-0540">Nuclease</keyword>
<sequence>MNERRRVWQEAHGAIPKGWLVHSLNGNRGDVRLENLAAIPRKPVHQGQVTAPYVERIRKLEKELKLKGDKLNGTK</sequence>
<dbReference type="SUPFAM" id="SSF54060">
    <property type="entry name" value="His-Me finger endonucleases"/>
    <property type="match status" value="1"/>
</dbReference>
<dbReference type="EMBL" id="MT143136">
    <property type="protein sequence ID" value="QJA93276.1"/>
    <property type="molecule type" value="Genomic_DNA"/>
</dbReference>
<proteinExistence type="predicted"/>
<protein>
    <submittedName>
        <fullName evidence="2">Putative homing endonuclease</fullName>
    </submittedName>
</protein>
<gene>
    <name evidence="2" type="ORF">MM415B04289_0007</name>
</gene>
<dbReference type="GO" id="GO:0004519">
    <property type="term" value="F:endonuclease activity"/>
    <property type="evidence" value="ECO:0007669"/>
    <property type="project" value="UniProtKB-KW"/>
</dbReference>
<keyword evidence="2" id="KW-0378">Hydrolase</keyword>
<feature type="domain" description="HNH nuclease" evidence="1">
    <location>
        <begin position="5"/>
        <end position="42"/>
    </location>
</feature>
<name>A0A6M3LDT1_9ZZZZ</name>
<dbReference type="Pfam" id="PF13392">
    <property type="entry name" value="HNH_3"/>
    <property type="match status" value="1"/>
</dbReference>
<evidence type="ECO:0000259" key="1">
    <source>
        <dbReference type="Pfam" id="PF13392"/>
    </source>
</evidence>
<reference evidence="2" key="1">
    <citation type="submission" date="2020-03" db="EMBL/GenBank/DDBJ databases">
        <title>The deep terrestrial virosphere.</title>
        <authorList>
            <person name="Holmfeldt K."/>
            <person name="Nilsson E."/>
            <person name="Simone D."/>
            <person name="Lopez-Fernandez M."/>
            <person name="Wu X."/>
            <person name="de Brujin I."/>
            <person name="Lundin D."/>
            <person name="Andersson A."/>
            <person name="Bertilsson S."/>
            <person name="Dopson M."/>
        </authorList>
    </citation>
    <scope>NUCLEOTIDE SEQUENCE</scope>
    <source>
        <strain evidence="2">MM415B04289</strain>
    </source>
</reference>